<evidence type="ECO:0000256" key="2">
    <source>
        <dbReference type="SAM" id="Phobius"/>
    </source>
</evidence>
<organism evidence="4 5">
    <name type="scientific">Tepidicaulis marinus</name>
    <dbReference type="NCBI Taxonomy" id="1333998"/>
    <lineage>
        <taxon>Bacteria</taxon>
        <taxon>Pseudomonadati</taxon>
        <taxon>Pseudomonadota</taxon>
        <taxon>Alphaproteobacteria</taxon>
        <taxon>Hyphomicrobiales</taxon>
        <taxon>Parvibaculaceae</taxon>
        <taxon>Tepidicaulis</taxon>
    </lineage>
</organism>
<evidence type="ECO:0000313" key="4">
    <source>
        <dbReference type="EMBL" id="GAK44954.1"/>
    </source>
</evidence>
<keyword evidence="2" id="KW-1133">Transmembrane helix</keyword>
<accession>A0A081BA86</accession>
<dbReference type="Pfam" id="PF00563">
    <property type="entry name" value="EAL"/>
    <property type="match status" value="1"/>
</dbReference>
<evidence type="ECO:0000259" key="3">
    <source>
        <dbReference type="PROSITE" id="PS50883"/>
    </source>
</evidence>
<evidence type="ECO:0000313" key="5">
    <source>
        <dbReference type="Proteomes" id="UP000028702"/>
    </source>
</evidence>
<dbReference type="PANTHER" id="PTHR33121:SF79">
    <property type="entry name" value="CYCLIC DI-GMP PHOSPHODIESTERASE PDED-RELATED"/>
    <property type="match status" value="1"/>
</dbReference>
<sequence>MPRFVDVLLIAIYALVAAASSAALIQYGGLQGPFAWLAGFQVFLVMGLIQTMTARRVEQRRMDELIAYTNSISRDLEITEEKLAELLEVGVHSEEGEGEAISLNVRGLQERVAQLAEELERRPAVQKPAAQMEERAEAQAPAEEAAGSAAVQKSTGPDFSKLVPGKPEESQTHFDLGAKLQGHERPSLQLVSNDTQPPLYTDAELLDVIKEALEKNRLDLYLQPIVNLPQRQTCHYEGLTRLRGPRGEVIMPADYIRVAAPAGLMPIIDNMQLLRSVQVVRQMSKRGKDTPIFCNISSDTLSDTEFFPQFIDYLRSTQELTGKLVFEIAQDTMLNAGVMEMENLRDLASAGFHLSMDKIEHLRMDFHELHGLGFRFVKVGAELLFNASMNETELLGDIHPEDLKELLRRNGLSLIAERIEDERTVIDLLDFDIDYGQGYLFSRPRPVRRDMIAA</sequence>
<feature type="region of interest" description="Disordered" evidence="1">
    <location>
        <begin position="119"/>
        <end position="172"/>
    </location>
</feature>
<dbReference type="PANTHER" id="PTHR33121">
    <property type="entry name" value="CYCLIC DI-GMP PHOSPHODIESTERASE PDEF"/>
    <property type="match status" value="1"/>
</dbReference>
<dbReference type="Gene3D" id="3.20.20.450">
    <property type="entry name" value="EAL domain"/>
    <property type="match status" value="1"/>
</dbReference>
<dbReference type="CDD" id="cd01948">
    <property type="entry name" value="EAL"/>
    <property type="match status" value="1"/>
</dbReference>
<feature type="domain" description="EAL" evidence="3">
    <location>
        <begin position="202"/>
        <end position="454"/>
    </location>
</feature>
<keyword evidence="5" id="KW-1185">Reference proteome</keyword>
<dbReference type="InterPro" id="IPR050706">
    <property type="entry name" value="Cyclic-di-GMP_PDE-like"/>
</dbReference>
<dbReference type="STRING" id="1333998.M2A_1453"/>
<dbReference type="eggNOG" id="COG2200">
    <property type="taxonomic scope" value="Bacteria"/>
</dbReference>
<dbReference type="InterPro" id="IPR035919">
    <property type="entry name" value="EAL_sf"/>
</dbReference>
<protein>
    <submittedName>
        <fullName evidence="4">Diguanylate phosphodiesterase</fullName>
    </submittedName>
</protein>
<gene>
    <name evidence="4" type="ORF">M2A_1453</name>
</gene>
<keyword evidence="2" id="KW-0472">Membrane</keyword>
<dbReference type="Proteomes" id="UP000028702">
    <property type="component" value="Unassembled WGS sequence"/>
</dbReference>
<keyword evidence="2" id="KW-0812">Transmembrane</keyword>
<dbReference type="AlphaFoldDB" id="A0A081BA86"/>
<name>A0A081BA86_9HYPH</name>
<proteinExistence type="predicted"/>
<dbReference type="EMBL" id="BBIO01000006">
    <property type="protein sequence ID" value="GAK44954.1"/>
    <property type="molecule type" value="Genomic_DNA"/>
</dbReference>
<dbReference type="GO" id="GO:0071111">
    <property type="term" value="F:cyclic-guanylate-specific phosphodiesterase activity"/>
    <property type="evidence" value="ECO:0007669"/>
    <property type="project" value="InterPro"/>
</dbReference>
<feature type="transmembrane region" description="Helical" evidence="2">
    <location>
        <begin position="33"/>
        <end position="52"/>
    </location>
</feature>
<dbReference type="RefSeq" id="WP_052379286.1">
    <property type="nucleotide sequence ID" value="NZ_BBIO01000006.1"/>
</dbReference>
<dbReference type="SMART" id="SM00052">
    <property type="entry name" value="EAL"/>
    <property type="match status" value="1"/>
</dbReference>
<evidence type="ECO:0000256" key="1">
    <source>
        <dbReference type="SAM" id="MobiDB-lite"/>
    </source>
</evidence>
<feature type="compositionally biased region" description="Low complexity" evidence="1">
    <location>
        <begin position="138"/>
        <end position="152"/>
    </location>
</feature>
<reference evidence="4 5" key="1">
    <citation type="submission" date="2014-07" db="EMBL/GenBank/DDBJ databases">
        <title>Tepidicaulis marinum gen. nov., sp. nov., a novel marine bacterium denitrifying nitrate to nitrous oxide strictly under microaerobic conditions.</title>
        <authorList>
            <person name="Takeuchi M."/>
            <person name="Yamagishi T."/>
            <person name="Kamagata Y."/>
            <person name="Oshima K."/>
            <person name="Hattori M."/>
            <person name="Katayama T."/>
            <person name="Hanada S."/>
            <person name="Tamaki H."/>
            <person name="Marumo K."/>
            <person name="Maeda H."/>
            <person name="Nedachi M."/>
            <person name="Iwasaki W."/>
            <person name="Suwa Y."/>
            <person name="Sakata S."/>
        </authorList>
    </citation>
    <scope>NUCLEOTIDE SEQUENCE [LARGE SCALE GENOMIC DNA]</scope>
    <source>
        <strain evidence="4 5">MA2</strain>
    </source>
</reference>
<dbReference type="PROSITE" id="PS50883">
    <property type="entry name" value="EAL"/>
    <property type="match status" value="1"/>
</dbReference>
<dbReference type="InterPro" id="IPR001633">
    <property type="entry name" value="EAL_dom"/>
</dbReference>
<dbReference type="SUPFAM" id="SSF141868">
    <property type="entry name" value="EAL domain-like"/>
    <property type="match status" value="1"/>
</dbReference>
<comment type="caution">
    <text evidence="4">The sequence shown here is derived from an EMBL/GenBank/DDBJ whole genome shotgun (WGS) entry which is preliminary data.</text>
</comment>